<proteinExistence type="predicted"/>
<accession>A0A2A6CJL7</accession>
<dbReference type="AlphaFoldDB" id="A0A2A6CJL7"/>
<gene>
    <name evidence="1" type="primary">WBGene00280191</name>
</gene>
<evidence type="ECO:0000313" key="1">
    <source>
        <dbReference type="EnsemblMetazoa" id="PPA41822.1"/>
    </source>
</evidence>
<reference evidence="2" key="1">
    <citation type="journal article" date="2008" name="Nat. Genet.">
        <title>The Pristionchus pacificus genome provides a unique perspective on nematode lifestyle and parasitism.</title>
        <authorList>
            <person name="Dieterich C."/>
            <person name="Clifton S.W."/>
            <person name="Schuster L.N."/>
            <person name="Chinwalla A."/>
            <person name="Delehaunty K."/>
            <person name="Dinkelacker I."/>
            <person name="Fulton L."/>
            <person name="Fulton R."/>
            <person name="Godfrey J."/>
            <person name="Minx P."/>
            <person name="Mitreva M."/>
            <person name="Roeseler W."/>
            <person name="Tian H."/>
            <person name="Witte H."/>
            <person name="Yang S.P."/>
            <person name="Wilson R.K."/>
            <person name="Sommer R.J."/>
        </authorList>
    </citation>
    <scope>NUCLEOTIDE SEQUENCE [LARGE SCALE GENOMIC DNA]</scope>
    <source>
        <strain evidence="2">PS312</strain>
    </source>
</reference>
<evidence type="ECO:0000313" key="2">
    <source>
        <dbReference type="Proteomes" id="UP000005239"/>
    </source>
</evidence>
<reference evidence="1" key="2">
    <citation type="submission" date="2022-06" db="UniProtKB">
        <authorList>
            <consortium name="EnsemblMetazoa"/>
        </authorList>
    </citation>
    <scope>IDENTIFICATION</scope>
    <source>
        <strain evidence="1">PS312</strain>
    </source>
</reference>
<sequence length="251" mass="27739">MAVVISSKTHEDVREESTEFMKGVDVSELEGLETALLIKARALSHLLIIVHENGTKKGQSEDEFQEKCASDIASVLGVNLQSAAMSVLSVACLCLMTTVVAAQNIIYDSVFCGAVGLPHSSAETKDKYKILVTNLNKDRTLNAQKNRVVNFIINNWTNLKGIGEKAAVIDFIQGASAMLEKRWRIVAYLKGLLAKMKSKFDSAKVENSPIINKENVIADVVIAWETRNASSAFDNEFYDWRQSSESLECFK</sequence>
<accession>A0A8R1YZH5</accession>
<protein>
    <submittedName>
        <fullName evidence="1">Uncharacterized protein</fullName>
    </submittedName>
</protein>
<dbReference type="EnsemblMetazoa" id="PPA41822.1">
    <property type="protein sequence ID" value="PPA41822.1"/>
    <property type="gene ID" value="WBGene00280191"/>
</dbReference>
<name>A0A2A6CJL7_PRIPA</name>
<organism evidence="1 2">
    <name type="scientific">Pristionchus pacificus</name>
    <name type="common">Parasitic nematode worm</name>
    <dbReference type="NCBI Taxonomy" id="54126"/>
    <lineage>
        <taxon>Eukaryota</taxon>
        <taxon>Metazoa</taxon>
        <taxon>Ecdysozoa</taxon>
        <taxon>Nematoda</taxon>
        <taxon>Chromadorea</taxon>
        <taxon>Rhabditida</taxon>
        <taxon>Rhabditina</taxon>
        <taxon>Diplogasteromorpha</taxon>
        <taxon>Diplogasteroidea</taxon>
        <taxon>Neodiplogasteridae</taxon>
        <taxon>Pristionchus</taxon>
    </lineage>
</organism>
<keyword evidence="2" id="KW-1185">Reference proteome</keyword>
<dbReference type="Proteomes" id="UP000005239">
    <property type="component" value="Unassembled WGS sequence"/>
</dbReference>